<dbReference type="EMBL" id="BARS01011513">
    <property type="protein sequence ID" value="GAF90766.1"/>
    <property type="molecule type" value="Genomic_DNA"/>
</dbReference>
<dbReference type="PANTHER" id="PTHR10584">
    <property type="entry name" value="SUGAR KINASE"/>
    <property type="match status" value="1"/>
</dbReference>
<accession>X0TU94</accession>
<evidence type="ECO:0000259" key="3">
    <source>
        <dbReference type="Pfam" id="PF00294"/>
    </source>
</evidence>
<dbReference type="PANTHER" id="PTHR10584:SF167">
    <property type="entry name" value="PFKB DOMAIN PROTEIN"/>
    <property type="match status" value="1"/>
</dbReference>
<evidence type="ECO:0000256" key="2">
    <source>
        <dbReference type="ARBA" id="ARBA00022777"/>
    </source>
</evidence>
<dbReference type="InterPro" id="IPR011611">
    <property type="entry name" value="PfkB_dom"/>
</dbReference>
<dbReference type="Gene3D" id="3.40.1190.20">
    <property type="match status" value="1"/>
</dbReference>
<dbReference type="PROSITE" id="PS00584">
    <property type="entry name" value="PFKB_KINASES_2"/>
    <property type="match status" value="1"/>
</dbReference>
<feature type="domain" description="Carbohydrate kinase PfkB" evidence="3">
    <location>
        <begin position="1"/>
        <end position="115"/>
    </location>
</feature>
<evidence type="ECO:0000256" key="1">
    <source>
        <dbReference type="ARBA" id="ARBA00022679"/>
    </source>
</evidence>
<dbReference type="Pfam" id="PF00294">
    <property type="entry name" value="PfkB"/>
    <property type="match status" value="1"/>
</dbReference>
<protein>
    <recommendedName>
        <fullName evidence="3">Carbohydrate kinase PfkB domain-containing protein</fullName>
    </recommendedName>
</protein>
<dbReference type="GO" id="GO:0016301">
    <property type="term" value="F:kinase activity"/>
    <property type="evidence" value="ECO:0007669"/>
    <property type="project" value="UniProtKB-KW"/>
</dbReference>
<keyword evidence="1" id="KW-0808">Transferase</keyword>
<keyword evidence="2" id="KW-0418">Kinase</keyword>
<feature type="non-terminal residue" evidence="4">
    <location>
        <position position="1"/>
    </location>
</feature>
<reference evidence="4" key="1">
    <citation type="journal article" date="2014" name="Front. Microbiol.">
        <title>High frequency of phylogenetically diverse reductive dehalogenase-homologous genes in deep subseafloor sedimentary metagenomes.</title>
        <authorList>
            <person name="Kawai M."/>
            <person name="Futagami T."/>
            <person name="Toyoda A."/>
            <person name="Takaki Y."/>
            <person name="Nishi S."/>
            <person name="Hori S."/>
            <person name="Arai W."/>
            <person name="Tsubouchi T."/>
            <person name="Morono Y."/>
            <person name="Uchiyama I."/>
            <person name="Ito T."/>
            <person name="Fujiyama A."/>
            <person name="Inagaki F."/>
            <person name="Takami H."/>
        </authorList>
    </citation>
    <scope>NUCLEOTIDE SEQUENCE</scope>
    <source>
        <strain evidence="4">Expedition CK06-06</strain>
    </source>
</reference>
<comment type="caution">
    <text evidence="4">The sequence shown here is derived from an EMBL/GenBank/DDBJ whole genome shotgun (WGS) entry which is preliminary data.</text>
</comment>
<gene>
    <name evidence="4" type="ORF">S01H1_20915</name>
</gene>
<organism evidence="4">
    <name type="scientific">marine sediment metagenome</name>
    <dbReference type="NCBI Taxonomy" id="412755"/>
    <lineage>
        <taxon>unclassified sequences</taxon>
        <taxon>metagenomes</taxon>
        <taxon>ecological metagenomes</taxon>
    </lineage>
</organism>
<dbReference type="InterPro" id="IPR002173">
    <property type="entry name" value="Carboh/pur_kinase_PfkB_CS"/>
</dbReference>
<dbReference type="InterPro" id="IPR029056">
    <property type="entry name" value="Ribokinase-like"/>
</dbReference>
<evidence type="ECO:0000313" key="4">
    <source>
        <dbReference type="EMBL" id="GAF90766.1"/>
    </source>
</evidence>
<dbReference type="SUPFAM" id="SSF53613">
    <property type="entry name" value="Ribokinase-like"/>
    <property type="match status" value="1"/>
</dbReference>
<proteinExistence type="predicted"/>
<dbReference type="AlphaFoldDB" id="X0TU94"/>
<sequence>LPHLDVYVPSHAEASNQTGKTDPREIISVFREHGAIGLLGVKLGSQGALLQTASGSWIEVPAVQAPAPVVDTTGAGDSFYAGLLTGLLRDMNEADAGRLAAACGACCVTGLGATGGLRSYEETARLAGLI</sequence>
<name>X0TU94_9ZZZZ</name>